<evidence type="ECO:0000313" key="2">
    <source>
        <dbReference type="Proteomes" id="UP001062846"/>
    </source>
</evidence>
<sequence>MEAGVDCSSDDLEEKIEKILASDDEERLISFLTTPPLPIDGTPQYCRHHLLESLCIRDAVRCATALLEGRLGGLGPDLDGDHLLHRAARFCSLELVQLFLHCKARSDTRYSDNRYDLGEDLANGLCRLDIAFEFAKLTRRKHTHSTSYS</sequence>
<proteinExistence type="predicted"/>
<dbReference type="Proteomes" id="UP001062846">
    <property type="component" value="Chromosome 6"/>
</dbReference>
<gene>
    <name evidence="1" type="ORF">RHMOL_Rhmol06G0278300</name>
</gene>
<dbReference type="EMBL" id="CM046393">
    <property type="protein sequence ID" value="KAI8552588.1"/>
    <property type="molecule type" value="Genomic_DNA"/>
</dbReference>
<comment type="caution">
    <text evidence="1">The sequence shown here is derived from an EMBL/GenBank/DDBJ whole genome shotgun (WGS) entry which is preliminary data.</text>
</comment>
<organism evidence="1 2">
    <name type="scientific">Rhododendron molle</name>
    <name type="common">Chinese azalea</name>
    <name type="synonym">Azalea mollis</name>
    <dbReference type="NCBI Taxonomy" id="49168"/>
    <lineage>
        <taxon>Eukaryota</taxon>
        <taxon>Viridiplantae</taxon>
        <taxon>Streptophyta</taxon>
        <taxon>Embryophyta</taxon>
        <taxon>Tracheophyta</taxon>
        <taxon>Spermatophyta</taxon>
        <taxon>Magnoliopsida</taxon>
        <taxon>eudicotyledons</taxon>
        <taxon>Gunneridae</taxon>
        <taxon>Pentapetalae</taxon>
        <taxon>asterids</taxon>
        <taxon>Ericales</taxon>
        <taxon>Ericaceae</taxon>
        <taxon>Ericoideae</taxon>
        <taxon>Rhodoreae</taxon>
        <taxon>Rhododendron</taxon>
    </lineage>
</organism>
<protein>
    <submittedName>
        <fullName evidence="1">Uncharacterized protein</fullName>
    </submittedName>
</protein>
<reference evidence="1" key="1">
    <citation type="submission" date="2022-02" db="EMBL/GenBank/DDBJ databases">
        <title>Plant Genome Project.</title>
        <authorList>
            <person name="Zhang R.-G."/>
        </authorList>
    </citation>
    <scope>NUCLEOTIDE SEQUENCE</scope>
    <source>
        <strain evidence="1">AT1</strain>
    </source>
</reference>
<evidence type="ECO:0000313" key="1">
    <source>
        <dbReference type="EMBL" id="KAI8552588.1"/>
    </source>
</evidence>
<accession>A0ACC0NGU5</accession>
<name>A0ACC0NGU5_RHOML</name>
<keyword evidence="2" id="KW-1185">Reference proteome</keyword>